<comment type="caution">
    <text evidence="2">The sequence shown here is derived from an EMBL/GenBank/DDBJ whole genome shotgun (WGS) entry which is preliminary data.</text>
</comment>
<dbReference type="Proteomes" id="UP000036834">
    <property type="component" value="Unassembled WGS sequence"/>
</dbReference>
<dbReference type="SUPFAM" id="SSF103642">
    <property type="entry name" value="Sec-C motif"/>
    <property type="match status" value="1"/>
</dbReference>
<dbReference type="PANTHER" id="PTHR35866:SF1">
    <property type="entry name" value="YKGJ FAMILY CYSTEINE CLUSTER PROTEIN"/>
    <property type="match status" value="1"/>
</dbReference>
<gene>
    <name evidence="2" type="ORF">ADS79_14515</name>
    <name evidence="1" type="ORF">BRE01_67290</name>
</gene>
<dbReference type="STRING" id="54915.ADS79_14515"/>
<dbReference type="EMBL" id="LGIQ01000009">
    <property type="protein sequence ID" value="KNB70180.1"/>
    <property type="molecule type" value="Genomic_DNA"/>
</dbReference>
<dbReference type="Proteomes" id="UP000319578">
    <property type="component" value="Unassembled WGS sequence"/>
</dbReference>
<reference evidence="2" key="2">
    <citation type="submission" date="2015-07" db="EMBL/GenBank/DDBJ databases">
        <title>MeaNS - Measles Nucleotide Surveillance Program.</title>
        <authorList>
            <person name="Tran T."/>
            <person name="Druce J."/>
        </authorList>
    </citation>
    <scope>NUCLEOTIDE SEQUENCE</scope>
    <source>
        <strain evidence="2">DSM 9887</strain>
    </source>
</reference>
<dbReference type="EMBL" id="BJON01000040">
    <property type="protein sequence ID" value="GED73027.1"/>
    <property type="molecule type" value="Genomic_DNA"/>
</dbReference>
<dbReference type="Pfam" id="PF03692">
    <property type="entry name" value="CxxCxxCC"/>
    <property type="match status" value="1"/>
</dbReference>
<reference evidence="1 4" key="3">
    <citation type="submission" date="2019-06" db="EMBL/GenBank/DDBJ databases">
        <title>Whole genome shotgun sequence of Brevibacillus reuszeri NBRC 15719.</title>
        <authorList>
            <person name="Hosoyama A."/>
            <person name="Uohara A."/>
            <person name="Ohji S."/>
            <person name="Ichikawa N."/>
        </authorList>
    </citation>
    <scope>NUCLEOTIDE SEQUENCE [LARGE SCALE GENOMIC DNA]</scope>
    <source>
        <strain evidence="1 4">NBRC 15719</strain>
    </source>
</reference>
<dbReference type="InterPro" id="IPR005358">
    <property type="entry name" value="Puta_zinc/iron-chelating_dom"/>
</dbReference>
<dbReference type="AlphaFoldDB" id="A0A0K9YPS4"/>
<evidence type="ECO:0000313" key="4">
    <source>
        <dbReference type="Proteomes" id="UP000319578"/>
    </source>
</evidence>
<dbReference type="RefSeq" id="WP_049739148.1">
    <property type="nucleotide sequence ID" value="NZ_BJON01000040.1"/>
</dbReference>
<organism evidence="2 3">
    <name type="scientific">Brevibacillus reuszeri</name>
    <dbReference type="NCBI Taxonomy" id="54915"/>
    <lineage>
        <taxon>Bacteria</taxon>
        <taxon>Bacillati</taxon>
        <taxon>Bacillota</taxon>
        <taxon>Bacilli</taxon>
        <taxon>Bacillales</taxon>
        <taxon>Paenibacillaceae</taxon>
        <taxon>Brevibacillus</taxon>
    </lineage>
</organism>
<dbReference type="Gene3D" id="3.10.450.50">
    <property type="match status" value="1"/>
</dbReference>
<proteinExistence type="predicted"/>
<dbReference type="Pfam" id="PF02810">
    <property type="entry name" value="SEC-C"/>
    <property type="match status" value="1"/>
</dbReference>
<dbReference type="OrthoDB" id="6399948at2"/>
<keyword evidence="4" id="KW-1185">Reference proteome</keyword>
<evidence type="ECO:0000313" key="2">
    <source>
        <dbReference type="EMBL" id="KNB70180.1"/>
    </source>
</evidence>
<dbReference type="PANTHER" id="PTHR35866">
    <property type="entry name" value="PUTATIVE-RELATED"/>
    <property type="match status" value="1"/>
</dbReference>
<evidence type="ECO:0000313" key="1">
    <source>
        <dbReference type="EMBL" id="GED73027.1"/>
    </source>
</evidence>
<sequence>MSERNSTCFCGSGKKYKKCHSDVLPESRAGILIKLYSELNETVNDYYTHQIEKPPCQKGCSSCCYQNFAISFIEAKLIMKELRKWSRDELNELMKITHDQIEYLKINRPDVYRNLEEDSTGRGAIFFEQIRIMGDSYGLPCPLLNVENGACRIYEIRPAICRTHGVSHRSDNLEDVEICEHIPSSKENSKRTPDIAQFTERIRNLSTIEYELKQMPIRMYPIVYWLKMMFNAYERFGEIVIPFEDREFSMSKTSADKMQGNDLYGRRR</sequence>
<accession>A0A0K9YPS4</accession>
<evidence type="ECO:0000313" key="3">
    <source>
        <dbReference type="Proteomes" id="UP000036834"/>
    </source>
</evidence>
<name>A0A0K9YPS4_9BACL</name>
<reference evidence="3" key="1">
    <citation type="submission" date="2015-07" db="EMBL/GenBank/DDBJ databases">
        <title>Genome sequencing project for genomic taxonomy and phylogenomics of Bacillus-like bacteria.</title>
        <authorList>
            <person name="Liu B."/>
            <person name="Wang J."/>
            <person name="Zhu Y."/>
            <person name="Liu G."/>
            <person name="Chen Q."/>
            <person name="Chen Z."/>
            <person name="Lan J."/>
            <person name="Che J."/>
            <person name="Ge C."/>
            <person name="Shi H."/>
            <person name="Pan Z."/>
            <person name="Liu X."/>
        </authorList>
    </citation>
    <scope>NUCLEOTIDE SEQUENCE [LARGE SCALE GENOMIC DNA]</scope>
    <source>
        <strain evidence="3">DSM 9887</strain>
    </source>
</reference>
<evidence type="ECO:0008006" key="5">
    <source>
        <dbReference type="Google" id="ProtNLM"/>
    </source>
</evidence>
<dbReference type="InterPro" id="IPR004027">
    <property type="entry name" value="SEC_C_motif"/>
</dbReference>
<dbReference type="PATRIC" id="fig|54915.3.peg.1889"/>
<protein>
    <recommendedName>
        <fullName evidence="5">Zinc/iron-chelating domain-containing protein</fullName>
    </recommendedName>
</protein>